<name>A0A1P8L016_PSEAI</name>
<proteinExistence type="predicted"/>
<reference evidence="1" key="1">
    <citation type="submission" date="2016-12" db="EMBL/GenBank/DDBJ databases">
        <title>Transposon Tn6350 carrying new pyocin (S13) genes encoding a Pseudomonas aeruginosa bacteriocin with activity against carbapenemase-producing strains.</title>
        <authorList>
            <person name="Turano H."/>
            <person name="Gomes F."/>
            <person name="Barros-Carvalho G."/>
            <person name="Cerdeira L."/>
            <person name="Lincopan N."/>
        </authorList>
    </citation>
    <scope>NUCLEOTIDE SEQUENCE</scope>
    <source>
        <strain evidence="1">ET02</strain>
    </source>
</reference>
<evidence type="ECO:0000313" key="1">
    <source>
        <dbReference type="EMBL" id="APW77311.1"/>
    </source>
</evidence>
<sequence>MPPRKPGLSANEPAMICANLQTIAANQDYLRLKRDGSHGKPGRLHLLPKFSRSCRIQRIAGGHTAVLLATISEGQS</sequence>
<organism evidence="1">
    <name type="scientific">Pseudomonas aeruginosa</name>
    <dbReference type="NCBI Taxonomy" id="287"/>
    <lineage>
        <taxon>Bacteria</taxon>
        <taxon>Pseudomonadati</taxon>
        <taxon>Pseudomonadota</taxon>
        <taxon>Gammaproteobacteria</taxon>
        <taxon>Pseudomonadales</taxon>
        <taxon>Pseudomonadaceae</taxon>
        <taxon>Pseudomonas</taxon>
    </lineage>
</organism>
<accession>A0A1P8L016</accession>
<protein>
    <submittedName>
        <fullName evidence="1">Uncharacterized protein</fullName>
    </submittedName>
</protein>
<gene>
    <name evidence="1" type="ORF">TN6350_00008</name>
</gene>
<dbReference type="AlphaFoldDB" id="A0A1P8L016"/>
<dbReference type="EMBL" id="KY347015">
    <property type="protein sequence ID" value="APW77311.1"/>
    <property type="molecule type" value="Genomic_DNA"/>
</dbReference>